<accession>A0A2W2BKV8</accession>
<proteinExistence type="predicted"/>
<comment type="caution">
    <text evidence="1">The sequence shown here is derived from an EMBL/GenBank/DDBJ whole genome shotgun (WGS) entry which is preliminary data.</text>
</comment>
<gene>
    <name evidence="1" type="ORF">DN068_03630</name>
</gene>
<dbReference type="OrthoDB" id="947646at2"/>
<dbReference type="EMBL" id="QKTW01000006">
    <property type="protein sequence ID" value="PZF74116.1"/>
    <property type="molecule type" value="Genomic_DNA"/>
</dbReference>
<evidence type="ECO:0008006" key="3">
    <source>
        <dbReference type="Google" id="ProtNLM"/>
    </source>
</evidence>
<evidence type="ECO:0000313" key="1">
    <source>
        <dbReference type="EMBL" id="PZF74116.1"/>
    </source>
</evidence>
<organism evidence="1 2">
    <name type="scientific">Taibaiella soli</name>
    <dbReference type="NCBI Taxonomy" id="1649169"/>
    <lineage>
        <taxon>Bacteria</taxon>
        <taxon>Pseudomonadati</taxon>
        <taxon>Bacteroidota</taxon>
        <taxon>Chitinophagia</taxon>
        <taxon>Chitinophagales</taxon>
        <taxon>Chitinophagaceae</taxon>
        <taxon>Taibaiella</taxon>
    </lineage>
</organism>
<dbReference type="AlphaFoldDB" id="A0A2W2BKV8"/>
<dbReference type="Proteomes" id="UP000248745">
    <property type="component" value="Unassembled WGS sequence"/>
</dbReference>
<reference evidence="1 2" key="1">
    <citation type="submission" date="2018-06" db="EMBL/GenBank/DDBJ databases">
        <title>Mucibacter soli gen. nov., sp. nov., a new member of the family Chitinophagaceae producing mucin.</title>
        <authorList>
            <person name="Kim M.-K."/>
            <person name="Park S."/>
            <person name="Kim T.-S."/>
            <person name="Joung Y."/>
            <person name="Han J.-H."/>
            <person name="Kim S.B."/>
        </authorList>
    </citation>
    <scope>NUCLEOTIDE SEQUENCE [LARGE SCALE GENOMIC DNA]</scope>
    <source>
        <strain evidence="1 2">R1-15</strain>
    </source>
</reference>
<protein>
    <recommendedName>
        <fullName evidence="3">SRPBCC domain-containing protein</fullName>
    </recommendedName>
</protein>
<name>A0A2W2BKV8_9BACT</name>
<keyword evidence="2" id="KW-1185">Reference proteome</keyword>
<evidence type="ECO:0000313" key="2">
    <source>
        <dbReference type="Proteomes" id="UP000248745"/>
    </source>
</evidence>
<dbReference type="RefSeq" id="WP_110997532.1">
    <property type="nucleotide sequence ID" value="NZ_QKTW01000006.1"/>
</dbReference>
<sequence length="176" mass="20230">MEPYEHKILIHQPEVVTSSFMAEDEEDAEDLFVTAKERLLHVSQWASYFPNESIGFQLIDHHNHPVERSVRKGDFLKVTNKGIVCWLKVTAVIYDDFPDQNMESFSVEAWVSAPITEQDDSSYMHSPSLFRIARDGRELLAIFHGDKYSDSIDSAALGNICWKEWGKAMLDFSMVK</sequence>